<feature type="compositionally biased region" description="Low complexity" evidence="1">
    <location>
        <begin position="41"/>
        <end position="52"/>
    </location>
</feature>
<protein>
    <submittedName>
        <fullName evidence="2">Uncharacterized protein</fullName>
    </submittedName>
</protein>
<feature type="region of interest" description="Disordered" evidence="1">
    <location>
        <begin position="180"/>
        <end position="363"/>
    </location>
</feature>
<feature type="region of interest" description="Disordered" evidence="1">
    <location>
        <begin position="35"/>
        <end position="66"/>
    </location>
</feature>
<keyword evidence="3" id="KW-1185">Reference proteome</keyword>
<feature type="compositionally biased region" description="Polar residues" evidence="1">
    <location>
        <begin position="322"/>
        <end position="342"/>
    </location>
</feature>
<evidence type="ECO:0000313" key="3">
    <source>
        <dbReference type="Proteomes" id="UP000812966"/>
    </source>
</evidence>
<dbReference type="AlphaFoldDB" id="A0A8K0JPJ7"/>
<feature type="region of interest" description="Disordered" evidence="1">
    <location>
        <begin position="387"/>
        <end position="435"/>
    </location>
</feature>
<feature type="compositionally biased region" description="Low complexity" evidence="1">
    <location>
        <begin position="106"/>
        <end position="118"/>
    </location>
</feature>
<accession>A0A8K0JPJ7</accession>
<feature type="compositionally biased region" description="Basic and acidic residues" evidence="1">
    <location>
        <begin position="479"/>
        <end position="489"/>
    </location>
</feature>
<dbReference type="EMBL" id="JABELV010000039">
    <property type="protein sequence ID" value="KAG7562105.1"/>
    <property type="molecule type" value="Genomic_DNA"/>
</dbReference>
<feature type="compositionally biased region" description="Acidic residues" evidence="1">
    <location>
        <begin position="516"/>
        <end position="540"/>
    </location>
</feature>
<dbReference type="Proteomes" id="UP000812966">
    <property type="component" value="Unassembled WGS sequence"/>
</dbReference>
<sequence length="848" mass="88740">MKAERERSFGQVLDLVFNKTDGSVDVQAMCRNVVTGRRESSSTGRGSGSPPGEVREGETGQSLPAVTLADCSVSPRTRATEWQHAGTVSIGGIQDSHQTHVDESKASSLTTASSSLGGPEVRVVGPTPVPSRVGSLGDTSAPTPPKTPLGSIVHPPLALPRIYETTGSLTVSTLAAVASRSAGLAPMSTITSPPNRSRAVSDRSVKSQASSDKSNLSRSPVYSPQIEKEDPIATMVTDSVGNTSSGSGRRDRRSSKGSSGTSGEQRLSSSALRRLTESQVGQASSGQAASSSARKKGKKSMFFIHSPSDRRRHGSVSAVSDGGSTDAGSTLAESSVGTTRAPTSPGRPRSIGKPGTSPLACNVSTSDQVMDTLPITSAEVMTSSPQPLAGVVETPKDNKVATTSLVRRKSSGGSKAPPRRLSTEAKSAVAKMHPAHAQMQRVLAPKRVASASNMAGKFAGEKAKAAAAIAARLEAQQQQEKERQQEARSKILNMKRQKSEPDFLGAQARAAQLSQDNEEEDESFETVDDEEDDDDSDDNDAGWSSASDSPQKDGKKEKRPNDTFATGVKGKAVTNKVVAGALSQQVKAAEEAQRKRELFAKRAIFGNSGQSSLSLSRPEPAKSETISSRPGLLSNLFETQRDVLQRGESMADLTAPQRHQPSVTSAAPGLGAIHRSKSAAAIPAMTGISIGRGGLMDQLAVIEAAEATKQQPDQGRSKFRLPPKPVNAADLSPSSSPEEDSNVLQPSSVALRRLEAISGRRQQSERSKSGSGSQQGNGNPALQRLTSGLATPTVSSDTAGQSQPVPAASTQTPQLDLALPQTPTTRRRQMLATELPEDLRLSTSGLPG</sequence>
<evidence type="ECO:0000256" key="1">
    <source>
        <dbReference type="SAM" id="MobiDB-lite"/>
    </source>
</evidence>
<comment type="caution">
    <text evidence="2">The sequence shown here is derived from an EMBL/GenBank/DDBJ whole genome shotgun (WGS) entry which is preliminary data.</text>
</comment>
<feature type="region of interest" description="Disordered" evidence="1">
    <location>
        <begin position="460"/>
        <end position="575"/>
    </location>
</feature>
<proteinExistence type="predicted"/>
<feature type="compositionally biased region" description="Basic and acidic residues" evidence="1">
    <location>
        <begin position="550"/>
        <end position="561"/>
    </location>
</feature>
<name>A0A8K0JPJ7_9TREE</name>
<feature type="region of interest" description="Disordered" evidence="1">
    <location>
        <begin position="707"/>
        <end position="848"/>
    </location>
</feature>
<feature type="compositionally biased region" description="Polar residues" evidence="1">
    <location>
        <begin position="206"/>
        <end position="222"/>
    </location>
</feature>
<feature type="compositionally biased region" description="Low complexity" evidence="1">
    <location>
        <begin position="465"/>
        <end position="478"/>
    </location>
</feature>
<gene>
    <name evidence="2" type="ORF">FFLO_02484</name>
</gene>
<organism evidence="2 3">
    <name type="scientific">Filobasidium floriforme</name>
    <dbReference type="NCBI Taxonomy" id="5210"/>
    <lineage>
        <taxon>Eukaryota</taxon>
        <taxon>Fungi</taxon>
        <taxon>Dikarya</taxon>
        <taxon>Basidiomycota</taxon>
        <taxon>Agaricomycotina</taxon>
        <taxon>Tremellomycetes</taxon>
        <taxon>Filobasidiales</taxon>
        <taxon>Filobasidiaceae</taxon>
        <taxon>Filobasidium</taxon>
    </lineage>
</organism>
<feature type="compositionally biased region" description="Polar residues" evidence="1">
    <location>
        <begin position="777"/>
        <end position="814"/>
    </location>
</feature>
<reference evidence="2" key="1">
    <citation type="submission" date="2020-04" db="EMBL/GenBank/DDBJ databases">
        <title>Analysis of mating type loci in Filobasidium floriforme.</title>
        <authorList>
            <person name="Nowrousian M."/>
        </authorList>
    </citation>
    <scope>NUCLEOTIDE SEQUENCE</scope>
    <source>
        <strain evidence="2">CBS 6242</strain>
    </source>
</reference>
<feature type="region of interest" description="Disordered" evidence="1">
    <location>
        <begin position="96"/>
        <end position="152"/>
    </location>
</feature>
<feature type="compositionally biased region" description="Low complexity" evidence="1">
    <location>
        <begin position="278"/>
        <end position="292"/>
    </location>
</feature>
<evidence type="ECO:0000313" key="2">
    <source>
        <dbReference type="EMBL" id="KAG7562105.1"/>
    </source>
</evidence>